<gene>
    <name evidence="2" type="ORF">BDW02DRAFT_575654</name>
</gene>
<name>A0A6A5KVY5_9PLEO</name>
<feature type="compositionally biased region" description="Basic and acidic residues" evidence="1">
    <location>
        <begin position="195"/>
        <end position="209"/>
    </location>
</feature>
<dbReference type="Proteomes" id="UP000800040">
    <property type="component" value="Unassembled WGS sequence"/>
</dbReference>
<keyword evidence="3" id="KW-1185">Reference proteome</keyword>
<evidence type="ECO:0000256" key="1">
    <source>
        <dbReference type="SAM" id="MobiDB-lite"/>
    </source>
</evidence>
<sequence>MQVEERTRRYFRGAVSHLCLDGSYKHVGGTSVESMVSAAQKRSESVTGDMQKFTVQVPNSAGLTTKELIVTSSWYRSPEFGCASYLPAALQEVLGIARDVNSLHIQLAALAYEAFPVKTNMKKQKQGLQKYQGTFEAITLSCGDLTASRYFAKNELIDFRTTAEWPIREKRNVRAETKRQSHQSRAPINAQLPQKDQEQRGCNSRVKDARKARRSTQSLAAKANRTAKTLLWGVAFVQTAIEVGLLNPQTKSKDDECVTPVA</sequence>
<evidence type="ECO:0000313" key="3">
    <source>
        <dbReference type="Proteomes" id="UP000800040"/>
    </source>
</evidence>
<reference evidence="2" key="1">
    <citation type="submission" date="2020-01" db="EMBL/GenBank/DDBJ databases">
        <authorList>
            <consortium name="DOE Joint Genome Institute"/>
            <person name="Haridas S."/>
            <person name="Albert R."/>
            <person name="Binder M."/>
            <person name="Bloem J."/>
            <person name="Labutti K."/>
            <person name="Salamov A."/>
            <person name="Andreopoulos B."/>
            <person name="Baker S.E."/>
            <person name="Barry K."/>
            <person name="Bills G."/>
            <person name="Bluhm B.H."/>
            <person name="Cannon C."/>
            <person name="Castanera R."/>
            <person name="Culley D.E."/>
            <person name="Daum C."/>
            <person name="Ezra D."/>
            <person name="Gonzalez J.B."/>
            <person name="Henrissat B."/>
            <person name="Kuo A."/>
            <person name="Liang C."/>
            <person name="Lipzen A."/>
            <person name="Lutzoni F."/>
            <person name="Magnuson J."/>
            <person name="Mondo S."/>
            <person name="Nolan M."/>
            <person name="Ohm R."/>
            <person name="Pangilinan J."/>
            <person name="Park H.-J."/>
            <person name="Ramirez L."/>
            <person name="Alfaro M."/>
            <person name="Sun H."/>
            <person name="Tritt A."/>
            <person name="Yoshinaga Y."/>
            <person name="Zwiers L.-H."/>
            <person name="Turgeon B.G."/>
            <person name="Goodwin S.B."/>
            <person name="Spatafora J.W."/>
            <person name="Crous P.W."/>
            <person name="Grigoriev I.V."/>
        </authorList>
    </citation>
    <scope>NUCLEOTIDE SEQUENCE</scope>
    <source>
        <strain evidence="2">P77</strain>
    </source>
</reference>
<feature type="region of interest" description="Disordered" evidence="1">
    <location>
        <begin position="173"/>
        <end position="220"/>
    </location>
</feature>
<organism evidence="2 3">
    <name type="scientific">Decorospora gaudefroyi</name>
    <dbReference type="NCBI Taxonomy" id="184978"/>
    <lineage>
        <taxon>Eukaryota</taxon>
        <taxon>Fungi</taxon>
        <taxon>Dikarya</taxon>
        <taxon>Ascomycota</taxon>
        <taxon>Pezizomycotina</taxon>
        <taxon>Dothideomycetes</taxon>
        <taxon>Pleosporomycetidae</taxon>
        <taxon>Pleosporales</taxon>
        <taxon>Pleosporineae</taxon>
        <taxon>Pleosporaceae</taxon>
        <taxon>Decorospora</taxon>
    </lineage>
</organism>
<dbReference type="AlphaFoldDB" id="A0A6A5KVY5"/>
<dbReference type="EMBL" id="ML975246">
    <property type="protein sequence ID" value="KAF1839166.1"/>
    <property type="molecule type" value="Genomic_DNA"/>
</dbReference>
<evidence type="ECO:0000313" key="2">
    <source>
        <dbReference type="EMBL" id="KAF1839166.1"/>
    </source>
</evidence>
<proteinExistence type="predicted"/>
<protein>
    <submittedName>
        <fullName evidence="2">Uncharacterized protein</fullName>
    </submittedName>
</protein>
<feature type="compositionally biased region" description="Polar residues" evidence="1">
    <location>
        <begin position="183"/>
        <end position="194"/>
    </location>
</feature>
<accession>A0A6A5KVY5</accession>